<proteinExistence type="inferred from homology"/>
<dbReference type="Pfam" id="PF02120">
    <property type="entry name" value="Flg_hook"/>
    <property type="match status" value="1"/>
</dbReference>
<dbReference type="InterPro" id="IPR021136">
    <property type="entry name" value="Flagellar_hook_control-like_C"/>
</dbReference>
<dbReference type="GO" id="GO:0044780">
    <property type="term" value="P:bacterial-type flagellum assembly"/>
    <property type="evidence" value="ECO:0007669"/>
    <property type="project" value="InterPro"/>
</dbReference>
<evidence type="ECO:0000256" key="3">
    <source>
        <dbReference type="ARBA" id="ARBA00022795"/>
    </source>
</evidence>
<name>A0A0E3Z4F6_9GAMM</name>
<comment type="similarity">
    <text evidence="2">Belongs to the FliK family.</text>
</comment>
<evidence type="ECO:0000313" key="7">
    <source>
        <dbReference type="Proteomes" id="UP000033067"/>
    </source>
</evidence>
<evidence type="ECO:0000256" key="4">
    <source>
        <dbReference type="SAM" id="MobiDB-lite"/>
    </source>
</evidence>
<dbReference type="InterPro" id="IPR001635">
    <property type="entry name" value="Flag_hook_Flik"/>
</dbReference>
<dbReference type="KEGG" id="psuw:WQ53_15605"/>
<protein>
    <recommendedName>
        <fullName evidence="5">Flagellar hook-length control protein-like C-terminal domain-containing protein</fullName>
    </recommendedName>
</protein>
<dbReference type="PANTHER" id="PTHR37533">
    <property type="entry name" value="FLAGELLAR HOOK-LENGTH CONTROL PROTEIN"/>
    <property type="match status" value="1"/>
</dbReference>
<feature type="region of interest" description="Disordered" evidence="4">
    <location>
        <begin position="1"/>
        <end position="192"/>
    </location>
</feature>
<evidence type="ECO:0000259" key="5">
    <source>
        <dbReference type="Pfam" id="PF02120"/>
    </source>
</evidence>
<dbReference type="InterPro" id="IPR052563">
    <property type="entry name" value="FliK"/>
</dbReference>
<feature type="domain" description="Flagellar hook-length control protein-like C-terminal" evidence="5">
    <location>
        <begin position="271"/>
        <end position="351"/>
    </location>
</feature>
<evidence type="ECO:0000313" key="6">
    <source>
        <dbReference type="EMBL" id="AKC88447.1"/>
    </source>
</evidence>
<keyword evidence="7" id="KW-1185">Reference proteome</keyword>
<dbReference type="PATRIC" id="fig|314722.6.peg.3379"/>
<dbReference type="InterPro" id="IPR038610">
    <property type="entry name" value="FliK-like_C_sf"/>
</dbReference>
<evidence type="ECO:0000256" key="2">
    <source>
        <dbReference type="ARBA" id="ARBA00009149"/>
    </source>
</evidence>
<feature type="compositionally biased region" description="Low complexity" evidence="4">
    <location>
        <begin position="127"/>
        <end position="148"/>
    </location>
</feature>
<dbReference type="AlphaFoldDB" id="A0A0E3Z4F6"/>
<dbReference type="Proteomes" id="UP000033067">
    <property type="component" value="Chromosome"/>
</dbReference>
<dbReference type="PRINTS" id="PR01007">
    <property type="entry name" value="FLGHOOKFLIK"/>
</dbReference>
<dbReference type="Gene3D" id="3.30.750.140">
    <property type="match status" value="1"/>
</dbReference>
<feature type="compositionally biased region" description="Low complexity" evidence="4">
    <location>
        <begin position="162"/>
        <end position="192"/>
    </location>
</feature>
<organism evidence="6 7">
    <name type="scientific">Pseudoxanthomonas suwonensis</name>
    <dbReference type="NCBI Taxonomy" id="314722"/>
    <lineage>
        <taxon>Bacteria</taxon>
        <taxon>Pseudomonadati</taxon>
        <taxon>Pseudomonadota</taxon>
        <taxon>Gammaproteobacteria</taxon>
        <taxon>Lysobacterales</taxon>
        <taxon>Lysobacteraceae</taxon>
        <taxon>Pseudoxanthomonas</taxon>
    </lineage>
</organism>
<reference evidence="6 7" key="1">
    <citation type="journal article" date="2015" name="Genome Announc.">
        <title>Complete Genome Sequence of Pseudoxanthomonas suwonensis Strain J1, a Cellulose-Degrading Bacterium Isolated from Leaf- and Wood-Enriched Soil.</title>
        <authorList>
            <person name="Hou L."/>
            <person name="Jiang J."/>
            <person name="Xu Z."/>
            <person name="Zhou Y."/>
            <person name="Leung F.C."/>
        </authorList>
    </citation>
    <scope>NUCLEOTIDE SEQUENCE [LARGE SCALE GENOMIC DNA]</scope>
    <source>
        <strain evidence="6 7">J1</strain>
    </source>
</reference>
<dbReference type="EMBL" id="CP011144">
    <property type="protein sequence ID" value="AKC88447.1"/>
    <property type="molecule type" value="Genomic_DNA"/>
</dbReference>
<dbReference type="PANTHER" id="PTHR37533:SF2">
    <property type="entry name" value="FLAGELLAR HOOK-LENGTH CONTROL PROTEIN"/>
    <property type="match status" value="1"/>
</dbReference>
<accession>A0A0E3Z4F6</accession>
<sequence>MPAIGGPGPAQPQSAPQSGNGSGAAGGEDFSRLLDGGAHKAETTDAKASSAAAASRRDAGDQRRTGAADRDGQRQRTADARPEPAPVDGSEAAVTATSTDTSSASARETDIAAGGWPPPGLASLLDPTAAATAPPAIPAASPTPAAAAGDDQTQPPHGSLSGNAGPGIAAAANALAAPSRQASQTVQATQAAAEPLPGEAMAGLLQEVDAAAGDDKAGARPTAAPGLAFALQPAAPAGAASATAPAPPLSAAPAPVPQLHGEGFADDVGAHVQWLAGQKIGHAHIRISPQELGPVEIRLQLDGDRISADFSSAQPEVRQALENGLPRLREMLGQHGFQLAHAGVGQQSRQDGGERQGRSSDGPGGGDGTGDEPAAAAPLQRIARGLLDAYA</sequence>
<comment type="function">
    <text evidence="1">Controls the length of the flagellar hook.</text>
</comment>
<feature type="compositionally biased region" description="Basic and acidic residues" evidence="4">
    <location>
        <begin position="55"/>
        <end position="82"/>
    </location>
</feature>
<feature type="compositionally biased region" description="Low complexity" evidence="4">
    <location>
        <begin position="90"/>
        <end position="106"/>
    </location>
</feature>
<dbReference type="CDD" id="cd17470">
    <property type="entry name" value="T3SS_Flik_C"/>
    <property type="match status" value="1"/>
</dbReference>
<keyword evidence="3" id="KW-1005">Bacterial flagellum biogenesis</keyword>
<feature type="region of interest" description="Disordered" evidence="4">
    <location>
        <begin position="343"/>
        <end position="380"/>
    </location>
</feature>
<dbReference type="GO" id="GO:0009424">
    <property type="term" value="C:bacterial-type flagellum hook"/>
    <property type="evidence" value="ECO:0007669"/>
    <property type="project" value="InterPro"/>
</dbReference>
<gene>
    <name evidence="6" type="ORF">WQ53_15605</name>
</gene>
<feature type="compositionally biased region" description="Basic and acidic residues" evidence="4">
    <location>
        <begin position="29"/>
        <end position="45"/>
    </location>
</feature>
<evidence type="ECO:0000256" key="1">
    <source>
        <dbReference type="ARBA" id="ARBA00003944"/>
    </source>
</evidence>